<evidence type="ECO:0000313" key="4">
    <source>
        <dbReference type="Proteomes" id="UP000559885"/>
    </source>
</evidence>
<feature type="transmembrane region" description="Helical" evidence="1">
    <location>
        <begin position="44"/>
        <end position="66"/>
    </location>
</feature>
<dbReference type="RefSeq" id="WP_185371841.1">
    <property type="nucleotide sequence ID" value="NZ_JAARRM010000001.1"/>
</dbReference>
<keyword evidence="1" id="KW-1133">Transmembrane helix</keyword>
<dbReference type="PIRSF" id="PIRSF026631">
    <property type="entry name" value="UCP026631"/>
    <property type="match status" value="1"/>
</dbReference>
<reference evidence="3 4" key="1">
    <citation type="submission" date="2020-03" db="EMBL/GenBank/DDBJ databases">
        <title>Soil Listeria distribution.</title>
        <authorList>
            <person name="Liao J."/>
            <person name="Wiedmann M."/>
        </authorList>
    </citation>
    <scope>NUCLEOTIDE SEQUENCE [LARGE SCALE GENOMIC DNA]</scope>
    <source>
        <strain evidence="3 4">FSL L7-1507</strain>
    </source>
</reference>
<organism evidence="3 4">
    <name type="scientific">Listeria aquatica</name>
    <dbReference type="NCBI Taxonomy" id="1494960"/>
    <lineage>
        <taxon>Bacteria</taxon>
        <taxon>Bacillati</taxon>
        <taxon>Bacillota</taxon>
        <taxon>Bacilli</taxon>
        <taxon>Bacillales</taxon>
        <taxon>Listeriaceae</taxon>
        <taxon>Listeria</taxon>
    </lineage>
</organism>
<feature type="domain" description="YdbS-like PH" evidence="2">
    <location>
        <begin position="411"/>
        <end position="491"/>
    </location>
</feature>
<feature type="transmembrane region" description="Helical" evidence="1">
    <location>
        <begin position="370"/>
        <end position="391"/>
    </location>
</feature>
<dbReference type="EMBL" id="JAARRM010000001">
    <property type="protein sequence ID" value="MBC1520246.1"/>
    <property type="molecule type" value="Genomic_DNA"/>
</dbReference>
<protein>
    <submittedName>
        <fullName evidence="3">PH domain-containing protein</fullName>
    </submittedName>
</protein>
<dbReference type="AlphaFoldDB" id="A0A841ZJB9"/>
<dbReference type="Pfam" id="PF03703">
    <property type="entry name" value="bPH_2"/>
    <property type="match status" value="3"/>
</dbReference>
<gene>
    <name evidence="3" type="ORF">HB912_01120</name>
</gene>
<dbReference type="Proteomes" id="UP000559885">
    <property type="component" value="Unassembled WGS sequence"/>
</dbReference>
<keyword evidence="1" id="KW-0812">Transmembrane</keyword>
<keyword evidence="1" id="KW-0472">Membrane</keyword>
<evidence type="ECO:0000259" key="2">
    <source>
        <dbReference type="Pfam" id="PF03703"/>
    </source>
</evidence>
<feature type="transmembrane region" description="Helical" evidence="1">
    <location>
        <begin position="20"/>
        <end position="38"/>
    </location>
</feature>
<evidence type="ECO:0000313" key="3">
    <source>
        <dbReference type="EMBL" id="MBC1520246.1"/>
    </source>
</evidence>
<dbReference type="PANTHER" id="PTHR34473">
    <property type="entry name" value="UPF0699 TRANSMEMBRANE PROTEIN YDBS"/>
    <property type="match status" value="1"/>
</dbReference>
<evidence type="ECO:0000256" key="1">
    <source>
        <dbReference type="SAM" id="Phobius"/>
    </source>
</evidence>
<name>A0A841ZJB9_9LIST</name>
<proteinExistence type="predicted"/>
<sequence>MYSERKLHPIALLKEMFDNLRKSIIPIAIGLFYIFQAIKSNQWFQAWLFPILIIIVILLMLAPAMIKYWTYRYRLEEKGLRIKYGLIFRKNIFIPYERIQTVQQKQWFFFIPFSVVQILVETAGTSGKAEADLSAVPKSVAQELKDLRDGKKAEKAVEQGENPDQVIKKPFAVQNESEDSTRTVELKTKELLLMAVTSSGVFGSLALIIAFLSQFWEAIPEEWLASGFEQAIRLGILLFVVIAILLLIILWIFSIILTLFKFFQFKLHQFEDHLVVEKGLFERDTTTIKYERIQGVVIVESPLRQILRLVSVKIITAGGADEQNQSGNILLIPIMKKQLALETIKEMLPAYHFEEAKIEKLPKQNQARFFMIYLIWSIIPFLILSVLFYPYGLIALLLPLFAGLKAIASFRATGFSLSEGTLLLRARPFLSKTTHLVRKERIQSMKVSRSIWMERTKTNHLSIALKSGNSETTPFLRYLAGEQTERLYKWYHPNV</sequence>
<feature type="domain" description="YdbS-like PH" evidence="2">
    <location>
        <begin position="265"/>
        <end position="342"/>
    </location>
</feature>
<feature type="domain" description="YdbS-like PH" evidence="2">
    <location>
        <begin position="68"/>
        <end position="146"/>
    </location>
</feature>
<feature type="transmembrane region" description="Helical" evidence="1">
    <location>
        <begin position="236"/>
        <end position="260"/>
    </location>
</feature>
<comment type="caution">
    <text evidence="3">The sequence shown here is derived from an EMBL/GenBank/DDBJ whole genome shotgun (WGS) entry which is preliminary data.</text>
</comment>
<dbReference type="InterPro" id="IPR005182">
    <property type="entry name" value="YdbS-like_PH"/>
</dbReference>
<accession>A0A841ZJB9</accession>
<dbReference type="InterPro" id="IPR014529">
    <property type="entry name" value="UCP026631"/>
</dbReference>
<dbReference type="PANTHER" id="PTHR34473:SF2">
    <property type="entry name" value="UPF0699 TRANSMEMBRANE PROTEIN YDBT"/>
    <property type="match status" value="1"/>
</dbReference>
<feature type="transmembrane region" description="Helical" evidence="1">
    <location>
        <begin position="191"/>
        <end position="216"/>
    </location>
</feature>